<evidence type="ECO:0000313" key="2">
    <source>
        <dbReference type="Proteomes" id="UP000276133"/>
    </source>
</evidence>
<comment type="caution">
    <text evidence="1">The sequence shown here is derived from an EMBL/GenBank/DDBJ whole genome shotgun (WGS) entry which is preliminary data.</text>
</comment>
<gene>
    <name evidence="1" type="ORF">BpHYR1_009736</name>
</gene>
<evidence type="ECO:0000313" key="1">
    <source>
        <dbReference type="EMBL" id="RNA18225.1"/>
    </source>
</evidence>
<keyword evidence="2" id="KW-1185">Reference proteome</keyword>
<accession>A0A3M7R4R0</accession>
<organism evidence="1 2">
    <name type="scientific">Brachionus plicatilis</name>
    <name type="common">Marine rotifer</name>
    <name type="synonym">Brachionus muelleri</name>
    <dbReference type="NCBI Taxonomy" id="10195"/>
    <lineage>
        <taxon>Eukaryota</taxon>
        <taxon>Metazoa</taxon>
        <taxon>Spiralia</taxon>
        <taxon>Gnathifera</taxon>
        <taxon>Rotifera</taxon>
        <taxon>Eurotatoria</taxon>
        <taxon>Monogononta</taxon>
        <taxon>Pseudotrocha</taxon>
        <taxon>Ploima</taxon>
        <taxon>Brachionidae</taxon>
        <taxon>Brachionus</taxon>
    </lineage>
</organism>
<reference evidence="1 2" key="1">
    <citation type="journal article" date="2018" name="Sci. Rep.">
        <title>Genomic signatures of local adaptation to the degree of environmental predictability in rotifers.</title>
        <authorList>
            <person name="Franch-Gras L."/>
            <person name="Hahn C."/>
            <person name="Garcia-Roger E.M."/>
            <person name="Carmona M.J."/>
            <person name="Serra M."/>
            <person name="Gomez A."/>
        </authorList>
    </citation>
    <scope>NUCLEOTIDE SEQUENCE [LARGE SCALE GENOMIC DNA]</scope>
    <source>
        <strain evidence="1">HYR1</strain>
    </source>
</reference>
<dbReference type="Proteomes" id="UP000276133">
    <property type="component" value="Unassembled WGS sequence"/>
</dbReference>
<dbReference type="AlphaFoldDB" id="A0A3M7R4R0"/>
<protein>
    <submittedName>
        <fullName evidence="1">Uncharacterized protein</fullName>
    </submittedName>
</protein>
<sequence>MYAMPRYIHKYNEKRYTFIHTGDDNLKLEPATKSPKPMVNKVTKICLIIELFFFNETRVTYGSYSGYDKKYAVRQRRCCVAAVA</sequence>
<name>A0A3M7R4R0_BRAPC</name>
<proteinExistence type="predicted"/>
<dbReference type="EMBL" id="REGN01004288">
    <property type="protein sequence ID" value="RNA18225.1"/>
    <property type="molecule type" value="Genomic_DNA"/>
</dbReference>